<dbReference type="Proteomes" id="UP000236641">
    <property type="component" value="Unassembled WGS sequence"/>
</dbReference>
<evidence type="ECO:0000313" key="3">
    <source>
        <dbReference type="EMBL" id="PNQ73321.1"/>
    </source>
</evidence>
<dbReference type="PANTHER" id="PTHR43630:SF2">
    <property type="entry name" value="GLYCOSYLTRANSFERASE"/>
    <property type="match status" value="1"/>
</dbReference>
<reference evidence="3 4" key="1">
    <citation type="submission" date="2018-01" db="EMBL/GenBank/DDBJ databases">
        <title>The draft genome of Hanstruepera neustonica JCM19743.</title>
        <authorList>
            <person name="He R.-H."/>
            <person name="Du Z.-J."/>
        </authorList>
    </citation>
    <scope>NUCLEOTIDE SEQUENCE [LARGE SCALE GENOMIC DNA]</scope>
    <source>
        <strain evidence="3 4">JCM19743</strain>
    </source>
</reference>
<dbReference type="RefSeq" id="WP_103051845.1">
    <property type="nucleotide sequence ID" value="NZ_POWF01000003.1"/>
</dbReference>
<dbReference type="Gene3D" id="3.90.550.10">
    <property type="entry name" value="Spore Coat Polysaccharide Biosynthesis Protein SpsA, Chain A"/>
    <property type="match status" value="1"/>
</dbReference>
<evidence type="ECO:0000256" key="1">
    <source>
        <dbReference type="ARBA" id="ARBA00038494"/>
    </source>
</evidence>
<dbReference type="EMBL" id="POWF01000003">
    <property type="protein sequence ID" value="PNQ73321.1"/>
    <property type="molecule type" value="Genomic_DNA"/>
</dbReference>
<dbReference type="GO" id="GO:0016740">
    <property type="term" value="F:transferase activity"/>
    <property type="evidence" value="ECO:0007669"/>
    <property type="project" value="UniProtKB-KW"/>
</dbReference>
<proteinExistence type="inferred from homology"/>
<comment type="caution">
    <text evidence="3">The sequence shown here is derived from an EMBL/GenBank/DDBJ whole genome shotgun (WGS) entry which is preliminary data.</text>
</comment>
<organism evidence="3 4">
    <name type="scientific">Hanstruepera neustonica</name>
    <dbReference type="NCBI Taxonomy" id="1445657"/>
    <lineage>
        <taxon>Bacteria</taxon>
        <taxon>Pseudomonadati</taxon>
        <taxon>Bacteroidota</taxon>
        <taxon>Flavobacteriia</taxon>
        <taxon>Flavobacteriales</taxon>
        <taxon>Flavobacteriaceae</taxon>
        <taxon>Hanstruepera</taxon>
    </lineage>
</organism>
<dbReference type="CDD" id="cd02511">
    <property type="entry name" value="Beta4Glucosyltransferase"/>
    <property type="match status" value="1"/>
</dbReference>
<dbReference type="InterPro" id="IPR029044">
    <property type="entry name" value="Nucleotide-diphossugar_trans"/>
</dbReference>
<name>A0A2K1DZ74_9FLAO</name>
<dbReference type="SUPFAM" id="SSF53448">
    <property type="entry name" value="Nucleotide-diphospho-sugar transferases"/>
    <property type="match status" value="1"/>
</dbReference>
<dbReference type="OrthoDB" id="9815923at2"/>
<protein>
    <submittedName>
        <fullName evidence="3">Glycosyl transferase</fullName>
    </submittedName>
</protein>
<dbReference type="AlphaFoldDB" id="A0A2K1DZ74"/>
<keyword evidence="3" id="KW-0808">Transferase</keyword>
<feature type="domain" description="Glycosyltransferase 2-like" evidence="2">
    <location>
        <begin position="5"/>
        <end position="117"/>
    </location>
</feature>
<evidence type="ECO:0000313" key="4">
    <source>
        <dbReference type="Proteomes" id="UP000236641"/>
    </source>
</evidence>
<evidence type="ECO:0000259" key="2">
    <source>
        <dbReference type="Pfam" id="PF00535"/>
    </source>
</evidence>
<comment type="similarity">
    <text evidence="1">Belongs to the glycosyltransferase 2 family. WaaE/KdtX subfamily.</text>
</comment>
<sequence length="256" mass="30178">MPKLSAVVITYNEAPNIDALIENLAFADEIVVIDSFSSDDTLQKLQNFKHIKTYQNTFKNFPNQKNFALSKATYDWVLFLDADERLTNELRDEILKEISKPNNPIVAYYGLFQYFFGKKPIKFSGFQSAKSFRLFKKSVCKYDESRPVHEHLIVKGKTEVLSNKILHYSFRSYDHYKEKMTQYAILKANKLHKQGKTANPLIKYIKIYYRFFNHYIMRLGILDGKVGYQISKLNAYEVKKRYDELKRLNKMSLSKK</sequence>
<dbReference type="Pfam" id="PF00535">
    <property type="entry name" value="Glycos_transf_2"/>
    <property type="match status" value="1"/>
</dbReference>
<keyword evidence="4" id="KW-1185">Reference proteome</keyword>
<gene>
    <name evidence="3" type="ORF">C1T31_07320</name>
</gene>
<dbReference type="PANTHER" id="PTHR43630">
    <property type="entry name" value="POLY-BETA-1,6-N-ACETYL-D-GLUCOSAMINE SYNTHASE"/>
    <property type="match status" value="1"/>
</dbReference>
<dbReference type="InterPro" id="IPR001173">
    <property type="entry name" value="Glyco_trans_2-like"/>
</dbReference>
<accession>A0A2K1DZ74</accession>